<name>A0A0A9GJ18_ARUDO</name>
<reference evidence="1" key="2">
    <citation type="journal article" date="2015" name="Data Brief">
        <title>Shoot transcriptome of the giant reed, Arundo donax.</title>
        <authorList>
            <person name="Barrero R.A."/>
            <person name="Guerrero F.D."/>
            <person name="Moolhuijzen P."/>
            <person name="Goolsby J.A."/>
            <person name="Tidwell J."/>
            <person name="Bellgard S.E."/>
            <person name="Bellgard M.I."/>
        </authorList>
    </citation>
    <scope>NUCLEOTIDE SEQUENCE</scope>
    <source>
        <tissue evidence="1">Shoot tissue taken approximately 20 cm above the soil surface</tissue>
    </source>
</reference>
<organism evidence="1">
    <name type="scientific">Arundo donax</name>
    <name type="common">Giant reed</name>
    <name type="synonym">Donax arundinaceus</name>
    <dbReference type="NCBI Taxonomy" id="35708"/>
    <lineage>
        <taxon>Eukaryota</taxon>
        <taxon>Viridiplantae</taxon>
        <taxon>Streptophyta</taxon>
        <taxon>Embryophyta</taxon>
        <taxon>Tracheophyta</taxon>
        <taxon>Spermatophyta</taxon>
        <taxon>Magnoliopsida</taxon>
        <taxon>Liliopsida</taxon>
        <taxon>Poales</taxon>
        <taxon>Poaceae</taxon>
        <taxon>PACMAD clade</taxon>
        <taxon>Arundinoideae</taxon>
        <taxon>Arundineae</taxon>
        <taxon>Arundo</taxon>
    </lineage>
</organism>
<accession>A0A0A9GJ18</accession>
<protein>
    <submittedName>
        <fullName evidence="1">Uncharacterized protein</fullName>
    </submittedName>
</protein>
<dbReference type="EMBL" id="GBRH01174462">
    <property type="protein sequence ID" value="JAE23434.1"/>
    <property type="molecule type" value="Transcribed_RNA"/>
</dbReference>
<proteinExistence type="predicted"/>
<sequence>MLNQCFYYTYMERPQ</sequence>
<evidence type="ECO:0000313" key="1">
    <source>
        <dbReference type="EMBL" id="JAE23434.1"/>
    </source>
</evidence>
<reference evidence="1" key="1">
    <citation type="submission" date="2014-09" db="EMBL/GenBank/DDBJ databases">
        <authorList>
            <person name="Magalhaes I.L.F."/>
            <person name="Oliveira U."/>
            <person name="Santos F.R."/>
            <person name="Vidigal T.H.D.A."/>
            <person name="Brescovit A.D."/>
            <person name="Santos A.J."/>
        </authorList>
    </citation>
    <scope>NUCLEOTIDE SEQUENCE</scope>
    <source>
        <tissue evidence="1">Shoot tissue taken approximately 20 cm above the soil surface</tissue>
    </source>
</reference>